<evidence type="ECO:0000256" key="8">
    <source>
        <dbReference type="SAM" id="MobiDB-lite"/>
    </source>
</evidence>
<dbReference type="FunFam" id="3.10.50.10:FF:000001">
    <property type="entry name" value="Chitinase 3-like 1"/>
    <property type="match status" value="2"/>
</dbReference>
<proteinExistence type="inferred from homology"/>
<dbReference type="FunFam" id="3.20.20.80:FF:000007">
    <property type="entry name" value="Acidic mammalian chitinase"/>
    <property type="match status" value="2"/>
</dbReference>
<keyword evidence="6 7" id="KW-0326">Glycosidase</keyword>
<evidence type="ECO:0000256" key="2">
    <source>
        <dbReference type="ARBA" id="ARBA00022669"/>
    </source>
</evidence>
<dbReference type="InterPro" id="IPR001223">
    <property type="entry name" value="Glyco_hydro18_cat"/>
</dbReference>
<evidence type="ECO:0000256" key="3">
    <source>
        <dbReference type="ARBA" id="ARBA00022729"/>
    </source>
</evidence>
<keyword evidence="5" id="KW-1015">Disulfide bond</keyword>
<feature type="compositionally biased region" description="Low complexity" evidence="8">
    <location>
        <begin position="1015"/>
        <end position="1030"/>
    </location>
</feature>
<keyword evidence="4 7" id="KW-0378">Hydrolase</keyword>
<reference evidence="11" key="1">
    <citation type="submission" date="2021-02" db="EMBL/GenBank/DDBJ databases">
        <authorList>
            <person name="Nowell W R."/>
        </authorList>
    </citation>
    <scope>NUCLEOTIDE SEQUENCE</scope>
</reference>
<name>A0A813MAE6_9BILA</name>
<dbReference type="GO" id="GO:0005975">
    <property type="term" value="P:carbohydrate metabolic process"/>
    <property type="evidence" value="ECO:0007669"/>
    <property type="project" value="InterPro"/>
</dbReference>
<protein>
    <recommendedName>
        <fullName evidence="13">Chitinase</fullName>
    </recommendedName>
</protein>
<dbReference type="Pfam" id="PF00704">
    <property type="entry name" value="Glyco_hydro_18"/>
    <property type="match status" value="2"/>
</dbReference>
<keyword evidence="3" id="KW-0732">Signal</keyword>
<evidence type="ECO:0000256" key="7">
    <source>
        <dbReference type="RuleBase" id="RU000489"/>
    </source>
</evidence>
<feature type="compositionally biased region" description="Polar residues" evidence="8">
    <location>
        <begin position="208"/>
        <end position="238"/>
    </location>
</feature>
<dbReference type="EMBL" id="CAJNOE010000008">
    <property type="protein sequence ID" value="CAF0719957.1"/>
    <property type="molecule type" value="Genomic_DNA"/>
</dbReference>
<dbReference type="GO" id="GO:0008061">
    <property type="term" value="F:chitin binding"/>
    <property type="evidence" value="ECO:0007669"/>
    <property type="project" value="UniProtKB-KW"/>
</dbReference>
<feature type="region of interest" description="Disordered" evidence="8">
    <location>
        <begin position="1011"/>
        <end position="1030"/>
    </location>
</feature>
<evidence type="ECO:0000256" key="6">
    <source>
        <dbReference type="ARBA" id="ARBA00023295"/>
    </source>
</evidence>
<dbReference type="InterPro" id="IPR001579">
    <property type="entry name" value="Glyco_hydro_18_chit_AS"/>
</dbReference>
<dbReference type="InterPro" id="IPR011583">
    <property type="entry name" value="Chitinase_II/V-like_cat"/>
</dbReference>
<keyword evidence="2" id="KW-0147">Chitin-binding</keyword>
<feature type="domain" description="GH18" evidence="10">
    <location>
        <begin position="354"/>
        <end position="630"/>
    </location>
</feature>
<feature type="region of interest" description="Disordered" evidence="8">
    <location>
        <begin position="89"/>
        <end position="146"/>
    </location>
</feature>
<dbReference type="InterPro" id="IPR017853">
    <property type="entry name" value="GH"/>
</dbReference>
<dbReference type="Proteomes" id="UP000663860">
    <property type="component" value="Unassembled WGS sequence"/>
</dbReference>
<dbReference type="Gene3D" id="3.10.50.10">
    <property type="match status" value="2"/>
</dbReference>
<evidence type="ECO:0000259" key="9">
    <source>
        <dbReference type="PROSITE" id="PS50940"/>
    </source>
</evidence>
<comment type="caution">
    <text evidence="11">The sequence shown here is derived from an EMBL/GenBank/DDBJ whole genome shotgun (WGS) entry which is preliminary data.</text>
</comment>
<dbReference type="GO" id="GO:0005576">
    <property type="term" value="C:extracellular region"/>
    <property type="evidence" value="ECO:0007669"/>
    <property type="project" value="InterPro"/>
</dbReference>
<feature type="compositionally biased region" description="Polar residues" evidence="8">
    <location>
        <begin position="40"/>
        <end position="55"/>
    </location>
</feature>
<dbReference type="InterPro" id="IPR050314">
    <property type="entry name" value="Glycosyl_Hydrlase_18"/>
</dbReference>
<dbReference type="PROSITE" id="PS50940">
    <property type="entry name" value="CHIT_BIND_II"/>
    <property type="match status" value="1"/>
</dbReference>
<comment type="similarity">
    <text evidence="1">Belongs to the glycosyl hydrolase 18 family. Chitinase class II subfamily.</text>
</comment>
<evidence type="ECO:0000259" key="10">
    <source>
        <dbReference type="PROSITE" id="PS51910"/>
    </source>
</evidence>
<gene>
    <name evidence="11" type="ORF">IZO911_LOCUS1802</name>
</gene>
<dbReference type="PANTHER" id="PTHR11177:SF317">
    <property type="entry name" value="CHITINASE 12-RELATED"/>
    <property type="match status" value="1"/>
</dbReference>
<evidence type="ECO:0000256" key="1">
    <source>
        <dbReference type="ARBA" id="ARBA00009121"/>
    </source>
</evidence>
<evidence type="ECO:0000256" key="5">
    <source>
        <dbReference type="ARBA" id="ARBA00023157"/>
    </source>
</evidence>
<feature type="compositionally biased region" description="Basic and acidic residues" evidence="8">
    <location>
        <begin position="122"/>
        <end position="132"/>
    </location>
</feature>
<sequence length="1171" mass="131971">MNLVSKPSDNQFNLRGQDVLPLDNNFPSFKLFPAPRNESIDNSNNNRASPLNTTVGVIPKNPTPTETDELDFQPIQISPFRLFGTSTTTATTANQSSPKPSNITTLKKHSSTADKPRRKRIPKVDDINDTQKVKRRKSEMNLQQKQLTLTELQSPVTTEKKITLNPETFVAKNSSNYREIGFSPVSSAQSDSGSNSNHTSESSTNLTANSKQIQTDISGAINPTSNELEAKNSQIQTLSRERDDLRRQLTEMKKDLDKQTNILQKCLAVNKKLLVEKSTLERKQARQKCMENRLRLGQFVTQRQGATFVENWTDGTAFTDITKQQEMLQRAREELDRERRNLLRRRPYVRCYGKRVMCYYTNWSGYRQGEGRFSINDIDPNLCTHIIYSFARIQGNGLATTEPNDPEMYKQMMALKQKNPDLKVMLAVGGWNHPAAPFTQMVSTEQSRAEFAENSYNFLKQYGFDGLDLDWEYPADRGSPPEDRHRFTQLVEQLSTKYKPQGLLLSAATPAPAAKYDSCYEPEVCQHLDFVNMMTYDYSGPWERFAGHNSPLTAQKQSVQNMLQKPACTPDKLNLGMGAYGRTQQLVDPSQHAIGSPSTGGGPAGQYTGESGFLSYYEVCQKIKEGYGKRVMCYYTNWSGYRQGEGRFSINDIDPNLCTHIIYSFARIQGNGLATTEPNDPEMYKQMMALKEKNPDLKVMLAVGGWNHPAAPFTQMVSTEQSRAEFAENSYNFLKQYGFDGLDLDWEYPADRGSPPEDRRRFTQLVEQLSAKYKPQGLLLSAATPAPAAKYDSCYEPEVCQHLDFVNMMTYDYSGPWERFAGHNSPLTAQKESVQNMLQKPACTPDKLNLGMGAYGRTQQLVDPSQHAIGSPSTGGGPAGQYTGESGFLSYYEVCQKIKEGWVREWSNEHQVPYAHSGSGWVGYDDTEICQKIKEGWVREWSNEHQVPYAHSGSGWVGYDDTESIAAKANYVNEMNLGGAMFWAMDLDDFRGNKCDEGKFPLINTAKDIVNGKQPSTRPTTTPTTSTTTAIPTDQTNIAAFYCQNTLEKQIYANVSNNCQSYYECLITPSGKQITVSRTCPTPLIYAEDKKKCVKEKELSDVNIKCSTNLKIPAAPISSANCWDPSASIPDTQCRFFTDCSTKRRYECPPETSFERNIKRCVPKNNVQCWW</sequence>
<feature type="compositionally biased region" description="Low complexity" evidence="8">
    <location>
        <begin position="186"/>
        <end position="207"/>
    </location>
</feature>
<accession>A0A813MAE6</accession>
<feature type="region of interest" description="Disordered" evidence="8">
    <location>
        <begin position="37"/>
        <end position="68"/>
    </location>
</feature>
<feature type="region of interest" description="Disordered" evidence="8">
    <location>
        <begin position="181"/>
        <end position="242"/>
    </location>
</feature>
<dbReference type="CDD" id="cd02872">
    <property type="entry name" value="GH18_chitolectin_chitotriosidase"/>
    <property type="match status" value="1"/>
</dbReference>
<dbReference type="GO" id="GO:0006032">
    <property type="term" value="P:chitin catabolic process"/>
    <property type="evidence" value="ECO:0007669"/>
    <property type="project" value="TreeGrafter"/>
</dbReference>
<feature type="compositionally biased region" description="Polar residues" evidence="8">
    <location>
        <begin position="94"/>
        <end position="105"/>
    </location>
</feature>
<dbReference type="PANTHER" id="PTHR11177">
    <property type="entry name" value="CHITINASE"/>
    <property type="match status" value="1"/>
</dbReference>
<dbReference type="InterPro" id="IPR002557">
    <property type="entry name" value="Chitin-bd_dom"/>
</dbReference>
<dbReference type="GO" id="GO:0004568">
    <property type="term" value="F:chitinase activity"/>
    <property type="evidence" value="ECO:0007669"/>
    <property type="project" value="TreeGrafter"/>
</dbReference>
<dbReference type="InterPro" id="IPR029070">
    <property type="entry name" value="Chitinase_insertion_sf"/>
</dbReference>
<dbReference type="SMART" id="SM00636">
    <property type="entry name" value="Glyco_18"/>
    <property type="match status" value="2"/>
</dbReference>
<organism evidence="11 12">
    <name type="scientific">Adineta steineri</name>
    <dbReference type="NCBI Taxonomy" id="433720"/>
    <lineage>
        <taxon>Eukaryota</taxon>
        <taxon>Metazoa</taxon>
        <taxon>Spiralia</taxon>
        <taxon>Gnathifera</taxon>
        <taxon>Rotifera</taxon>
        <taxon>Eurotatoria</taxon>
        <taxon>Bdelloidea</taxon>
        <taxon>Adinetida</taxon>
        <taxon>Adinetidae</taxon>
        <taxon>Adineta</taxon>
    </lineage>
</organism>
<dbReference type="PROSITE" id="PS51910">
    <property type="entry name" value="GH18_2"/>
    <property type="match status" value="2"/>
</dbReference>
<evidence type="ECO:0000313" key="11">
    <source>
        <dbReference type="EMBL" id="CAF0719957.1"/>
    </source>
</evidence>
<feature type="compositionally biased region" description="Basic residues" evidence="8">
    <location>
        <begin position="106"/>
        <end position="121"/>
    </location>
</feature>
<feature type="domain" description="GH18" evidence="10">
    <location>
        <begin position="629"/>
        <end position="1013"/>
    </location>
</feature>
<dbReference type="AlphaFoldDB" id="A0A813MAE6"/>
<dbReference type="Gene3D" id="3.20.20.80">
    <property type="entry name" value="Glycosidases"/>
    <property type="match status" value="3"/>
</dbReference>
<evidence type="ECO:0000256" key="4">
    <source>
        <dbReference type="ARBA" id="ARBA00022801"/>
    </source>
</evidence>
<dbReference type="Pfam" id="PF01607">
    <property type="entry name" value="CBM_14"/>
    <property type="match status" value="1"/>
</dbReference>
<dbReference type="SUPFAM" id="SSF54556">
    <property type="entry name" value="Chitinase insertion domain"/>
    <property type="match status" value="3"/>
</dbReference>
<feature type="domain" description="Chitin-binding type-2" evidence="9">
    <location>
        <begin position="1040"/>
        <end position="1108"/>
    </location>
</feature>
<dbReference type="PROSITE" id="PS01095">
    <property type="entry name" value="GH18_1"/>
    <property type="match status" value="2"/>
</dbReference>
<evidence type="ECO:0000313" key="12">
    <source>
        <dbReference type="Proteomes" id="UP000663860"/>
    </source>
</evidence>
<evidence type="ECO:0008006" key="13">
    <source>
        <dbReference type="Google" id="ProtNLM"/>
    </source>
</evidence>
<dbReference type="SUPFAM" id="SSF51445">
    <property type="entry name" value="(Trans)glycosidases"/>
    <property type="match status" value="2"/>
</dbReference>